<protein>
    <recommendedName>
        <fullName evidence="4">Outer membrane protein beta-barrel domain-containing protein</fullName>
    </recommendedName>
</protein>
<dbReference type="AlphaFoldDB" id="A0A1M7Z290"/>
<dbReference type="Proteomes" id="UP000184600">
    <property type="component" value="Unassembled WGS sequence"/>
</dbReference>
<accession>A0A1M7Z290</accession>
<dbReference type="NCBIfam" id="TIGR04219">
    <property type="entry name" value="OMP_w_GlyGly"/>
    <property type="match status" value="1"/>
</dbReference>
<sequence>MKKSTQLCLLLAALPVFSANADVLLGGDIEVNAWSQDYERDGAGDGDDVSYTFEASIEHPIPLIPNIKFAQSSVDADSFKYTKQDVTLYYELLDNDLVSFDAGAGITYLSDGELDSQTFEGYVPHVYAAAEIGIPGTPIFLFGKGSGVSYSDYQMLDASAGIQYEIGMGFFDLELQAGYRTQTFNLKSFDDLSATLDADTSGFFAGVNIDL</sequence>
<keyword evidence="1" id="KW-0732">Signal</keyword>
<evidence type="ECO:0000256" key="1">
    <source>
        <dbReference type="SAM" id="SignalP"/>
    </source>
</evidence>
<dbReference type="InterPro" id="IPR026387">
    <property type="entry name" value="OMP_w_GlyGly"/>
</dbReference>
<dbReference type="RefSeq" id="WP_073586341.1">
    <property type="nucleotide sequence ID" value="NZ_AP024897.1"/>
</dbReference>
<organism evidence="2 3">
    <name type="scientific">Vibrio quintilis</name>
    <dbReference type="NCBI Taxonomy" id="1117707"/>
    <lineage>
        <taxon>Bacteria</taxon>
        <taxon>Pseudomonadati</taxon>
        <taxon>Pseudomonadota</taxon>
        <taxon>Gammaproteobacteria</taxon>
        <taxon>Vibrionales</taxon>
        <taxon>Vibrionaceae</taxon>
        <taxon>Vibrio</taxon>
    </lineage>
</organism>
<evidence type="ECO:0000313" key="3">
    <source>
        <dbReference type="Proteomes" id="UP000184600"/>
    </source>
</evidence>
<dbReference type="EMBL" id="FRFG01000084">
    <property type="protein sequence ID" value="SHO58900.1"/>
    <property type="molecule type" value="Genomic_DNA"/>
</dbReference>
<reference evidence="3" key="1">
    <citation type="submission" date="2016-12" db="EMBL/GenBank/DDBJ databases">
        <authorList>
            <person name="Rodrigo-Torres L."/>
            <person name="Arahal R.D."/>
            <person name="Lucena T."/>
        </authorList>
    </citation>
    <scope>NUCLEOTIDE SEQUENCE [LARGE SCALE GENOMIC DNA]</scope>
</reference>
<name>A0A1M7Z290_9VIBR</name>
<feature type="signal peptide" evidence="1">
    <location>
        <begin position="1"/>
        <end position="21"/>
    </location>
</feature>
<evidence type="ECO:0008006" key="4">
    <source>
        <dbReference type="Google" id="ProtNLM"/>
    </source>
</evidence>
<keyword evidence="3" id="KW-1185">Reference proteome</keyword>
<proteinExistence type="predicted"/>
<dbReference type="OrthoDB" id="6708408at2"/>
<dbReference type="STRING" id="1117707.VQ7734_04675"/>
<evidence type="ECO:0000313" key="2">
    <source>
        <dbReference type="EMBL" id="SHO58900.1"/>
    </source>
</evidence>
<gene>
    <name evidence="2" type="ORF">VQ7734_04675</name>
</gene>
<feature type="chain" id="PRO_5012771390" description="Outer membrane protein beta-barrel domain-containing protein" evidence="1">
    <location>
        <begin position="22"/>
        <end position="211"/>
    </location>
</feature>